<accession>A0A9W9IGI6</accession>
<keyword evidence="2" id="KW-0813">Transport</keyword>
<gene>
    <name evidence="9" type="ORF">N7482_003021</name>
</gene>
<feature type="domain" description="Major facilitator superfamily (MFS) profile" evidence="8">
    <location>
        <begin position="42"/>
        <end position="215"/>
    </location>
</feature>
<feature type="transmembrane region" description="Helical" evidence="7">
    <location>
        <begin position="184"/>
        <end position="209"/>
    </location>
</feature>
<dbReference type="Pfam" id="PF07690">
    <property type="entry name" value="MFS_1"/>
    <property type="match status" value="1"/>
</dbReference>
<evidence type="ECO:0000313" key="9">
    <source>
        <dbReference type="EMBL" id="KAJ5177144.1"/>
    </source>
</evidence>
<dbReference type="PANTHER" id="PTHR23502:SF51">
    <property type="entry name" value="QUINIDINE RESISTANCE PROTEIN 1-RELATED"/>
    <property type="match status" value="1"/>
</dbReference>
<keyword evidence="5 7" id="KW-0472">Membrane</keyword>
<feature type="transmembrane region" description="Helical" evidence="7">
    <location>
        <begin position="75"/>
        <end position="96"/>
    </location>
</feature>
<dbReference type="PROSITE" id="PS50850">
    <property type="entry name" value="MFS"/>
    <property type="match status" value="1"/>
</dbReference>
<dbReference type="SUPFAM" id="SSF103473">
    <property type="entry name" value="MFS general substrate transporter"/>
    <property type="match status" value="1"/>
</dbReference>
<dbReference type="Proteomes" id="UP001149163">
    <property type="component" value="Unassembled WGS sequence"/>
</dbReference>
<evidence type="ECO:0000256" key="4">
    <source>
        <dbReference type="ARBA" id="ARBA00022989"/>
    </source>
</evidence>
<keyword evidence="10" id="KW-1185">Reference proteome</keyword>
<comment type="caution">
    <text evidence="9">The sequence shown here is derived from an EMBL/GenBank/DDBJ whole genome shotgun (WGS) entry which is preliminary data.</text>
</comment>
<proteinExistence type="predicted"/>
<dbReference type="InterPro" id="IPR036259">
    <property type="entry name" value="MFS_trans_sf"/>
</dbReference>
<dbReference type="InterPro" id="IPR020846">
    <property type="entry name" value="MFS_dom"/>
</dbReference>
<evidence type="ECO:0000256" key="3">
    <source>
        <dbReference type="ARBA" id="ARBA00022692"/>
    </source>
</evidence>
<keyword evidence="4 7" id="KW-1133">Transmembrane helix</keyword>
<dbReference type="Gene3D" id="1.20.1720.10">
    <property type="entry name" value="Multidrug resistance protein D"/>
    <property type="match status" value="1"/>
</dbReference>
<evidence type="ECO:0000313" key="10">
    <source>
        <dbReference type="Proteomes" id="UP001149163"/>
    </source>
</evidence>
<comment type="subcellular location">
    <subcellularLocation>
        <location evidence="1">Membrane</location>
        <topology evidence="1">Multi-pass membrane protein</topology>
    </subcellularLocation>
</comment>
<organism evidence="9 10">
    <name type="scientific">Penicillium canariense</name>
    <dbReference type="NCBI Taxonomy" id="189055"/>
    <lineage>
        <taxon>Eukaryota</taxon>
        <taxon>Fungi</taxon>
        <taxon>Dikarya</taxon>
        <taxon>Ascomycota</taxon>
        <taxon>Pezizomycotina</taxon>
        <taxon>Eurotiomycetes</taxon>
        <taxon>Eurotiomycetidae</taxon>
        <taxon>Eurotiales</taxon>
        <taxon>Aspergillaceae</taxon>
        <taxon>Penicillium</taxon>
    </lineage>
</organism>
<dbReference type="GO" id="GO:0022857">
    <property type="term" value="F:transmembrane transporter activity"/>
    <property type="evidence" value="ECO:0007669"/>
    <property type="project" value="InterPro"/>
</dbReference>
<keyword evidence="3 7" id="KW-0812">Transmembrane</keyword>
<dbReference type="GO" id="GO:0005886">
    <property type="term" value="C:plasma membrane"/>
    <property type="evidence" value="ECO:0007669"/>
    <property type="project" value="TreeGrafter"/>
</dbReference>
<evidence type="ECO:0000256" key="1">
    <source>
        <dbReference type="ARBA" id="ARBA00004141"/>
    </source>
</evidence>
<feature type="region of interest" description="Disordered" evidence="6">
    <location>
        <begin position="1"/>
        <end position="24"/>
    </location>
</feature>
<feature type="transmembrane region" description="Helical" evidence="7">
    <location>
        <begin position="42"/>
        <end position="63"/>
    </location>
</feature>
<dbReference type="AlphaFoldDB" id="A0A9W9IGI6"/>
<evidence type="ECO:0000256" key="5">
    <source>
        <dbReference type="ARBA" id="ARBA00023136"/>
    </source>
</evidence>
<dbReference type="OrthoDB" id="440553at2759"/>
<sequence>MASPEKVLVEAPTPSGVPDRSDQSNNLIERHSVFTVREKWCIVAMVSYAAWFSTLSSFIYYPAIPTLSKSLDVSVSKINLTVTTYMAIASIAPALVGDTADILGRRPVYILVLIMSAFISGRKLDQAWLNARIKRGLPIDKAIGDDLDNFPVEKARLCVIWVPMLMTTGLVVAFGWVLHYHQHIAIPLVIQFFAGLCMQLDFSVSALYLEEFTTS</sequence>
<evidence type="ECO:0000259" key="8">
    <source>
        <dbReference type="PROSITE" id="PS50850"/>
    </source>
</evidence>
<dbReference type="PANTHER" id="PTHR23502">
    <property type="entry name" value="MAJOR FACILITATOR SUPERFAMILY"/>
    <property type="match status" value="1"/>
</dbReference>
<feature type="transmembrane region" description="Helical" evidence="7">
    <location>
        <begin position="157"/>
        <end position="178"/>
    </location>
</feature>
<name>A0A9W9IGI6_9EURO</name>
<dbReference type="RefSeq" id="XP_056548752.1">
    <property type="nucleotide sequence ID" value="XM_056685146.1"/>
</dbReference>
<dbReference type="InterPro" id="IPR011701">
    <property type="entry name" value="MFS"/>
</dbReference>
<feature type="transmembrane region" description="Helical" evidence="7">
    <location>
        <begin position="108"/>
        <end position="125"/>
    </location>
</feature>
<dbReference type="GeneID" id="81424322"/>
<reference evidence="9" key="2">
    <citation type="journal article" date="2023" name="IMA Fungus">
        <title>Comparative genomic study of the Penicillium genus elucidates a diverse pangenome and 15 lateral gene transfer events.</title>
        <authorList>
            <person name="Petersen C."/>
            <person name="Sorensen T."/>
            <person name="Nielsen M.R."/>
            <person name="Sondergaard T.E."/>
            <person name="Sorensen J.L."/>
            <person name="Fitzpatrick D.A."/>
            <person name="Frisvad J.C."/>
            <person name="Nielsen K.L."/>
        </authorList>
    </citation>
    <scope>NUCLEOTIDE SEQUENCE</scope>
    <source>
        <strain evidence="9">IBT 26290</strain>
    </source>
</reference>
<evidence type="ECO:0000256" key="7">
    <source>
        <dbReference type="SAM" id="Phobius"/>
    </source>
</evidence>
<evidence type="ECO:0000256" key="2">
    <source>
        <dbReference type="ARBA" id="ARBA00022448"/>
    </source>
</evidence>
<reference evidence="9" key="1">
    <citation type="submission" date="2022-11" db="EMBL/GenBank/DDBJ databases">
        <authorList>
            <person name="Petersen C."/>
        </authorList>
    </citation>
    <scope>NUCLEOTIDE SEQUENCE</scope>
    <source>
        <strain evidence="9">IBT 26290</strain>
    </source>
</reference>
<evidence type="ECO:0000256" key="6">
    <source>
        <dbReference type="SAM" id="MobiDB-lite"/>
    </source>
</evidence>
<dbReference type="EMBL" id="JAPQKN010000001">
    <property type="protein sequence ID" value="KAJ5177144.1"/>
    <property type="molecule type" value="Genomic_DNA"/>
</dbReference>
<protein>
    <submittedName>
        <fullName evidence="9">Chloramphenicol resistance protein</fullName>
    </submittedName>
</protein>